<dbReference type="InterPro" id="IPR043519">
    <property type="entry name" value="NT_sf"/>
</dbReference>
<keyword evidence="4" id="KW-0479">Metal-binding</keyword>
<dbReference type="GO" id="GO:1990817">
    <property type="term" value="F:poly(A) RNA polymerase activity"/>
    <property type="evidence" value="ECO:0007669"/>
    <property type="project" value="TreeGrafter"/>
</dbReference>
<dbReference type="Proteomes" id="UP001233172">
    <property type="component" value="Unassembled WGS sequence"/>
</dbReference>
<organism evidence="8 9">
    <name type="scientific">Biomphalaria pfeifferi</name>
    <name type="common">Bloodfluke planorb</name>
    <name type="synonym">Freshwater snail</name>
    <dbReference type="NCBI Taxonomy" id="112525"/>
    <lineage>
        <taxon>Eukaryota</taxon>
        <taxon>Metazoa</taxon>
        <taxon>Spiralia</taxon>
        <taxon>Lophotrochozoa</taxon>
        <taxon>Mollusca</taxon>
        <taxon>Gastropoda</taxon>
        <taxon>Heterobranchia</taxon>
        <taxon>Euthyneura</taxon>
        <taxon>Panpulmonata</taxon>
        <taxon>Hygrophila</taxon>
        <taxon>Lymnaeoidea</taxon>
        <taxon>Planorbidae</taxon>
        <taxon>Biomphalaria</taxon>
    </lineage>
</organism>
<evidence type="ECO:0000256" key="1">
    <source>
        <dbReference type="ARBA" id="ARBA00001936"/>
    </source>
</evidence>
<keyword evidence="5" id="KW-0460">Magnesium</keyword>
<protein>
    <submittedName>
        <fullName evidence="8">Poly(A) RNA polymerase mitochondrial</fullName>
    </submittedName>
</protein>
<dbReference type="GO" id="GO:0046872">
    <property type="term" value="F:metal ion binding"/>
    <property type="evidence" value="ECO:0007669"/>
    <property type="project" value="UniProtKB-KW"/>
</dbReference>
<dbReference type="EMBL" id="JASAOG010000120">
    <property type="protein sequence ID" value="KAK0049938.1"/>
    <property type="molecule type" value="Genomic_DNA"/>
</dbReference>
<reference evidence="8" key="2">
    <citation type="submission" date="2023-04" db="EMBL/GenBank/DDBJ databases">
        <authorList>
            <person name="Bu L."/>
            <person name="Lu L."/>
            <person name="Laidemitt M.R."/>
            <person name="Zhang S.M."/>
            <person name="Mutuku M."/>
            <person name="Mkoji G."/>
            <person name="Steinauer M."/>
            <person name="Loker E.S."/>
        </authorList>
    </citation>
    <scope>NUCLEOTIDE SEQUENCE</scope>
    <source>
        <strain evidence="8">KasaAsao</strain>
        <tissue evidence="8">Whole Snail</tissue>
    </source>
</reference>
<dbReference type="Gene3D" id="3.30.460.10">
    <property type="entry name" value="Beta Polymerase, domain 2"/>
    <property type="match status" value="1"/>
</dbReference>
<dbReference type="InterPro" id="IPR002058">
    <property type="entry name" value="PAP_assoc"/>
</dbReference>
<dbReference type="AlphaFoldDB" id="A0AAD8F447"/>
<comment type="caution">
    <text evidence="8">The sequence shown here is derived from an EMBL/GenBank/DDBJ whole genome shotgun (WGS) entry which is preliminary data.</text>
</comment>
<feature type="domain" description="Poly(A) RNA polymerase mitochondrial-like central palm" evidence="7">
    <location>
        <begin position="233"/>
        <end position="394"/>
    </location>
</feature>
<dbReference type="CDD" id="cd05402">
    <property type="entry name" value="NT_PAP_TUTase"/>
    <property type="match status" value="1"/>
</dbReference>
<name>A0AAD8F447_BIOPF</name>
<dbReference type="SUPFAM" id="SSF81631">
    <property type="entry name" value="PAP/OAS1 substrate-binding domain"/>
    <property type="match status" value="1"/>
</dbReference>
<proteinExistence type="predicted"/>
<feature type="domain" description="PAP-associated" evidence="6">
    <location>
        <begin position="487"/>
        <end position="520"/>
    </location>
</feature>
<comment type="cofactor">
    <cofactor evidence="2">
        <name>Mg(2+)</name>
        <dbReference type="ChEBI" id="CHEBI:18420"/>
    </cofactor>
</comment>
<evidence type="ECO:0000256" key="3">
    <source>
        <dbReference type="ARBA" id="ARBA00022679"/>
    </source>
</evidence>
<dbReference type="PANTHER" id="PTHR12271">
    <property type="entry name" value="POLY A POLYMERASE CID PAP -RELATED"/>
    <property type="match status" value="1"/>
</dbReference>
<evidence type="ECO:0000313" key="9">
    <source>
        <dbReference type="Proteomes" id="UP001233172"/>
    </source>
</evidence>
<dbReference type="InterPro" id="IPR054708">
    <property type="entry name" value="MTPAP-like_central"/>
</dbReference>
<comment type="cofactor">
    <cofactor evidence="1">
        <name>Mn(2+)</name>
        <dbReference type="ChEBI" id="CHEBI:29035"/>
    </cofactor>
</comment>
<evidence type="ECO:0000259" key="7">
    <source>
        <dbReference type="Pfam" id="PF22600"/>
    </source>
</evidence>
<evidence type="ECO:0000256" key="2">
    <source>
        <dbReference type="ARBA" id="ARBA00001946"/>
    </source>
</evidence>
<dbReference type="Pfam" id="PF22600">
    <property type="entry name" value="MTPAP-like_central"/>
    <property type="match status" value="1"/>
</dbReference>
<gene>
    <name evidence="8" type="ORF">Bpfe_020670</name>
</gene>
<dbReference type="SUPFAM" id="SSF81301">
    <property type="entry name" value="Nucleotidyltransferase"/>
    <property type="match status" value="1"/>
</dbReference>
<reference evidence="8" key="1">
    <citation type="journal article" date="2023" name="PLoS Negl. Trop. Dis.">
        <title>A genome sequence for Biomphalaria pfeifferi, the major vector snail for the human-infecting parasite Schistosoma mansoni.</title>
        <authorList>
            <person name="Bu L."/>
            <person name="Lu L."/>
            <person name="Laidemitt M.R."/>
            <person name="Zhang S.M."/>
            <person name="Mutuku M."/>
            <person name="Mkoji G."/>
            <person name="Steinauer M."/>
            <person name="Loker E.S."/>
        </authorList>
    </citation>
    <scope>NUCLEOTIDE SEQUENCE</scope>
    <source>
        <strain evidence="8">KasaAsao</strain>
    </source>
</reference>
<dbReference type="PANTHER" id="PTHR12271:SF133">
    <property type="entry name" value="POLY(A) RNA POLYMERASE, MITOCHONDRIAL"/>
    <property type="match status" value="1"/>
</dbReference>
<dbReference type="GO" id="GO:0031123">
    <property type="term" value="P:RNA 3'-end processing"/>
    <property type="evidence" value="ECO:0007669"/>
    <property type="project" value="TreeGrafter"/>
</dbReference>
<evidence type="ECO:0000256" key="5">
    <source>
        <dbReference type="ARBA" id="ARBA00022842"/>
    </source>
</evidence>
<dbReference type="Pfam" id="PF03828">
    <property type="entry name" value="PAP_assoc"/>
    <property type="match status" value="1"/>
</dbReference>
<accession>A0AAD8F447</accession>
<evidence type="ECO:0000313" key="8">
    <source>
        <dbReference type="EMBL" id="KAK0049938.1"/>
    </source>
</evidence>
<dbReference type="Gene3D" id="1.10.1410.10">
    <property type="match status" value="1"/>
</dbReference>
<evidence type="ECO:0000256" key="4">
    <source>
        <dbReference type="ARBA" id="ARBA00022723"/>
    </source>
</evidence>
<keyword evidence="3" id="KW-0808">Transferase</keyword>
<keyword evidence="9" id="KW-1185">Reference proteome</keyword>
<sequence length="631" mass="70841">MAAPFQTLCRLTSYSSINSYIVTNKRLIHLNCPKFQKKKLPKSKGVELEGFFPKTSITPANLGNAIGGSLSLRNNKVTVKNNTVNNEGIAGIGTDHIIDASEDTRINKVPTFQQILQKGYLESRRSLLVRTDNAMNTMRSLASFGRINHAQYIMPDKSFVLLEFANETTPTKIKSNAALFSQSNQFPLKSRVLCDTRAHNFHGKKNLSLMPPASEGNWNTKTSDYFPIQNTLAEEMECLSLNRSLDDHDLRQRFFLCMLVEDLFQTNLPNVRVIPYGSCLNGFGWWSSDLDMMLCLNDEPYSGLNMKSQYEVVSGSQLKFVTETFINDRHLAQRTLAMVASLLELMPRVQNIAKILNARVPIVRFEHEAVKMECDISIHSIDSIKMTEMLYLYSVCDPRVKPLMATIKQWAVSHSMTSGGEQQKVTTLGLLTMLIFFLQTRTPPVVPTLKYIQSLAKPSESFYIDDIKFALPGDPNIVPISKNKESLESLLHGFFLFYSQFDFATKSISITEGQTFDKPEDTQAVCMENPLSISLNICQNVGTKSLAILKEYMKDAVLKLEDLASNDQTPGSKLSPLLSGKPVTSRLSVLYQSHEQEPSVVLEELIKEESVDKLEFNSDTTSQSMHKSGPC</sequence>
<evidence type="ECO:0000259" key="6">
    <source>
        <dbReference type="Pfam" id="PF03828"/>
    </source>
</evidence>